<dbReference type="AlphaFoldDB" id="A0A2U3D7D0"/>
<proteinExistence type="predicted"/>
<feature type="transmembrane region" description="Helical" evidence="6">
    <location>
        <begin position="302"/>
        <end position="326"/>
    </location>
</feature>
<reference evidence="8 9" key="1">
    <citation type="submission" date="2016-11" db="EMBL/GenBank/DDBJ databases">
        <title>Comparative genomics of Acidibacillus ferroxidans species.</title>
        <authorList>
            <person name="Oliveira G."/>
            <person name="Nunes G."/>
            <person name="Oliveira R."/>
            <person name="Araujo F."/>
            <person name="Salim A."/>
            <person name="Scholte L."/>
            <person name="Morais D."/>
            <person name="Nancucheo I."/>
            <person name="Johnson D.B."/>
            <person name="Grail B."/>
            <person name="Bittencourt J."/>
            <person name="Valadares R."/>
        </authorList>
    </citation>
    <scope>NUCLEOTIDE SEQUENCE [LARGE SCALE GENOMIC DNA]</scope>
    <source>
        <strain evidence="8 9">Y002</strain>
    </source>
</reference>
<keyword evidence="9" id="KW-1185">Reference proteome</keyword>
<evidence type="ECO:0000313" key="9">
    <source>
        <dbReference type="Proteomes" id="UP000245380"/>
    </source>
</evidence>
<feature type="transmembrane region" description="Helical" evidence="6">
    <location>
        <begin position="533"/>
        <end position="551"/>
    </location>
</feature>
<evidence type="ECO:0000259" key="7">
    <source>
        <dbReference type="Pfam" id="PF03772"/>
    </source>
</evidence>
<feature type="transmembrane region" description="Helical" evidence="6">
    <location>
        <begin position="89"/>
        <end position="109"/>
    </location>
</feature>
<sequence>MYRLVAIAGMAFCVGVVIDLKGLSPFFFIFIGWGGLLLSFVAVLVQVRCKQSGIDKGSRITPKNCLSLRVWSVNSRQSNISKLQVTRSVWIFSLLLVIVMGIGMAVSSYERGIHDRAVYSVLDMAKENSGGLEAMIEIDGELETTTKEIQVPGKLLAIYSDSGLQRLPMPVMLWLKIYRSSNKKVPLHRSATQEIEHYYVQMGTLQPFDVLNVYVRIKQIPPGPFATALLRKHIFLLGEASVYGVGSVSRLRETFDLGAWQGIVLNDITRRVQDAYGNMASSLLLSFALGDRTNVDRSVLQVFTALGIIHAVVASGATIRMTVAPLVNRLKKVLRGQLGWYLTGLISIILLFFGAGFAPPAVRAGIVYGYELTASVFQRPHDRLTANVISLVCLTVWMPQLLFDPGVILSYGAAVTLVLLPKQIENRILYFIRWKFARHILSRGIAGQIGISPLVMEEFGQFPYFSLFINIFLYPILEWIIPFSFLLCIAACLNPAALAYSKPTFETVATFFHMQILALHGRSLSLYFTKPPLWILIAYYVAILFIFIRPARYTSTIEREYFS</sequence>
<evidence type="ECO:0000256" key="5">
    <source>
        <dbReference type="ARBA" id="ARBA00023136"/>
    </source>
</evidence>
<name>A0A2U3D7D0_SULT2</name>
<keyword evidence="4 6" id="KW-1133">Transmembrane helix</keyword>
<comment type="caution">
    <text evidence="8">The sequence shown here is derived from an EMBL/GenBank/DDBJ whole genome shotgun (WGS) entry which is preliminary data.</text>
</comment>
<feature type="transmembrane region" description="Helical" evidence="6">
    <location>
        <begin position="25"/>
        <end position="47"/>
    </location>
</feature>
<feature type="transmembrane region" description="Helical" evidence="6">
    <location>
        <begin position="338"/>
        <end position="358"/>
    </location>
</feature>
<keyword evidence="5 6" id="KW-0472">Membrane</keyword>
<accession>A0A2U3D7D0</accession>
<dbReference type="PANTHER" id="PTHR30619">
    <property type="entry name" value="DNA INTERNALIZATION/COMPETENCE PROTEIN COMEC/REC2"/>
    <property type="match status" value="1"/>
</dbReference>
<evidence type="ECO:0000256" key="1">
    <source>
        <dbReference type="ARBA" id="ARBA00004651"/>
    </source>
</evidence>
<dbReference type="InterPro" id="IPR052159">
    <property type="entry name" value="Competence_DNA_uptake"/>
</dbReference>
<evidence type="ECO:0000256" key="6">
    <source>
        <dbReference type="SAM" id="Phobius"/>
    </source>
</evidence>
<dbReference type="GO" id="GO:0005886">
    <property type="term" value="C:plasma membrane"/>
    <property type="evidence" value="ECO:0007669"/>
    <property type="project" value="UniProtKB-SubCell"/>
</dbReference>
<dbReference type="EMBL" id="MPDK01000017">
    <property type="protein sequence ID" value="PWI57185.1"/>
    <property type="molecule type" value="Genomic_DNA"/>
</dbReference>
<evidence type="ECO:0000313" key="8">
    <source>
        <dbReference type="EMBL" id="PWI57185.1"/>
    </source>
</evidence>
<protein>
    <recommendedName>
        <fullName evidence="7">ComEC/Rec2-related protein domain-containing protein</fullName>
    </recommendedName>
</protein>
<dbReference type="NCBIfam" id="TIGR00360">
    <property type="entry name" value="ComEC_N-term"/>
    <property type="match status" value="1"/>
</dbReference>
<keyword evidence="2" id="KW-1003">Cell membrane</keyword>
<dbReference type="PANTHER" id="PTHR30619:SF1">
    <property type="entry name" value="RECOMBINATION PROTEIN 2"/>
    <property type="match status" value="1"/>
</dbReference>
<gene>
    <name evidence="8" type="ORF">BM613_09970</name>
</gene>
<dbReference type="InterPro" id="IPR004477">
    <property type="entry name" value="ComEC_N"/>
</dbReference>
<comment type="subcellular location">
    <subcellularLocation>
        <location evidence="1">Cell membrane</location>
        <topology evidence="1">Multi-pass membrane protein</topology>
    </subcellularLocation>
</comment>
<feature type="domain" description="ComEC/Rec2-related protein" evidence="7">
    <location>
        <begin position="288"/>
        <end position="551"/>
    </location>
</feature>
<dbReference type="Proteomes" id="UP000245380">
    <property type="component" value="Unassembled WGS sequence"/>
</dbReference>
<dbReference type="Pfam" id="PF03772">
    <property type="entry name" value="Competence"/>
    <property type="match status" value="1"/>
</dbReference>
<evidence type="ECO:0000256" key="2">
    <source>
        <dbReference type="ARBA" id="ARBA00022475"/>
    </source>
</evidence>
<organism evidence="8 9">
    <name type="scientific">Sulfoacidibacillus thermotolerans</name>
    <name type="common">Acidibacillus sulfuroxidans</name>
    <dbReference type="NCBI Taxonomy" id="1765684"/>
    <lineage>
        <taxon>Bacteria</taxon>
        <taxon>Bacillati</taxon>
        <taxon>Bacillota</taxon>
        <taxon>Bacilli</taxon>
        <taxon>Bacillales</taxon>
        <taxon>Alicyclobacillaceae</taxon>
        <taxon>Sulfoacidibacillus</taxon>
    </lineage>
</organism>
<evidence type="ECO:0000256" key="4">
    <source>
        <dbReference type="ARBA" id="ARBA00022989"/>
    </source>
</evidence>
<feature type="transmembrane region" description="Helical" evidence="6">
    <location>
        <begin position="401"/>
        <end position="420"/>
    </location>
</feature>
<dbReference type="OrthoDB" id="9761531at2"/>
<feature type="transmembrane region" description="Helical" evidence="6">
    <location>
        <begin position="468"/>
        <end position="493"/>
    </location>
</feature>
<keyword evidence="3 6" id="KW-0812">Transmembrane</keyword>
<evidence type="ECO:0000256" key="3">
    <source>
        <dbReference type="ARBA" id="ARBA00022692"/>
    </source>
</evidence>
<dbReference type="RefSeq" id="WP_109431048.1">
    <property type="nucleotide sequence ID" value="NZ_MPDK01000017.1"/>
</dbReference>